<dbReference type="PANTHER" id="PTHR43646:SF2">
    <property type="entry name" value="GLYCOSYLTRANSFERASE 2-LIKE DOMAIN-CONTAINING PROTEIN"/>
    <property type="match status" value="1"/>
</dbReference>
<comment type="caution">
    <text evidence="12">The sequence shown here is derived from an EMBL/GenBank/DDBJ whole genome shotgun (WGS) entry which is preliminary data.</text>
</comment>
<keyword evidence="6" id="KW-0472">Membrane</keyword>
<dbReference type="Pfam" id="PF00535">
    <property type="entry name" value="Glycos_transf_2"/>
    <property type="match status" value="1"/>
</dbReference>
<evidence type="ECO:0000256" key="5">
    <source>
        <dbReference type="ARBA" id="ARBA00022746"/>
    </source>
</evidence>
<protein>
    <recommendedName>
        <fullName evidence="10">4,4'-diaponeurosporenoate glycosyltransferase</fullName>
    </recommendedName>
</protein>
<proteinExistence type="inferred from homology"/>
<evidence type="ECO:0000256" key="3">
    <source>
        <dbReference type="ARBA" id="ARBA00022676"/>
    </source>
</evidence>
<accession>A0ABW4J9R4</accession>
<name>A0ABW4J9R4_9LACO</name>
<feature type="domain" description="Glycosyltransferase 2-like" evidence="11">
    <location>
        <begin position="4"/>
        <end position="92"/>
    </location>
</feature>
<dbReference type="Gene3D" id="3.90.550.10">
    <property type="entry name" value="Spore Coat Polysaccharide Biosynthesis Protein SpsA, Chain A"/>
    <property type="match status" value="1"/>
</dbReference>
<evidence type="ECO:0000313" key="12">
    <source>
        <dbReference type="EMBL" id="MFD1672429.1"/>
    </source>
</evidence>
<reference evidence="13" key="1">
    <citation type="journal article" date="2019" name="Int. J. Syst. Evol. Microbiol.">
        <title>The Global Catalogue of Microorganisms (GCM) 10K type strain sequencing project: providing services to taxonomists for standard genome sequencing and annotation.</title>
        <authorList>
            <consortium name="The Broad Institute Genomics Platform"/>
            <consortium name="The Broad Institute Genome Sequencing Center for Infectious Disease"/>
            <person name="Wu L."/>
            <person name="Ma J."/>
        </authorList>
    </citation>
    <scope>NUCLEOTIDE SEQUENCE [LARGE SCALE GENOMIC DNA]</scope>
    <source>
        <strain evidence="13">CCM 8896</strain>
    </source>
</reference>
<evidence type="ECO:0000256" key="1">
    <source>
        <dbReference type="ARBA" id="ARBA00004236"/>
    </source>
</evidence>
<dbReference type="EMBL" id="JBHTOP010000026">
    <property type="protein sequence ID" value="MFD1672429.1"/>
    <property type="molecule type" value="Genomic_DNA"/>
</dbReference>
<gene>
    <name evidence="12" type="ORF">ACFQ5M_09990</name>
</gene>
<keyword evidence="5" id="KW-0125">Carotenoid biosynthesis</keyword>
<dbReference type="PANTHER" id="PTHR43646">
    <property type="entry name" value="GLYCOSYLTRANSFERASE"/>
    <property type="match status" value="1"/>
</dbReference>
<evidence type="ECO:0000256" key="7">
    <source>
        <dbReference type="ARBA" id="ARBA00037281"/>
    </source>
</evidence>
<keyword evidence="13" id="KW-1185">Reference proteome</keyword>
<evidence type="ECO:0000259" key="11">
    <source>
        <dbReference type="Pfam" id="PF00535"/>
    </source>
</evidence>
<keyword evidence="4" id="KW-0808">Transferase</keyword>
<evidence type="ECO:0000313" key="13">
    <source>
        <dbReference type="Proteomes" id="UP001597267"/>
    </source>
</evidence>
<evidence type="ECO:0000256" key="8">
    <source>
        <dbReference type="ARBA" id="ARBA00037904"/>
    </source>
</evidence>
<organism evidence="12 13">
    <name type="scientific">Agrilactobacillus yilanensis</name>
    <dbReference type="NCBI Taxonomy" id="2485997"/>
    <lineage>
        <taxon>Bacteria</taxon>
        <taxon>Bacillati</taxon>
        <taxon>Bacillota</taxon>
        <taxon>Bacilli</taxon>
        <taxon>Lactobacillales</taxon>
        <taxon>Lactobacillaceae</taxon>
        <taxon>Agrilactobacillus</taxon>
    </lineage>
</organism>
<evidence type="ECO:0000256" key="9">
    <source>
        <dbReference type="ARBA" id="ARBA00038120"/>
    </source>
</evidence>
<keyword evidence="2" id="KW-1003">Cell membrane</keyword>
<evidence type="ECO:0000256" key="10">
    <source>
        <dbReference type="ARBA" id="ARBA00040345"/>
    </source>
</evidence>
<dbReference type="NCBIfam" id="TIGR04283">
    <property type="entry name" value="glyco_like_mftF"/>
    <property type="match status" value="1"/>
</dbReference>
<comment type="function">
    <text evidence="7">Catalyzes the glycosylation of 4,4'-diaponeurosporenoate, i.e. the esterification of glucose at the C1'' position with the carboxyl group of 4,4'-diaponeurosporenic acid, to form glycosyl-4,4'-diaponeurosporenoate. This is a step in the biosynthesis of staphyloxanthin, an orange pigment present in most staphylococci strains.</text>
</comment>
<evidence type="ECO:0000256" key="6">
    <source>
        <dbReference type="ARBA" id="ARBA00023136"/>
    </source>
</evidence>
<dbReference type="InterPro" id="IPR026461">
    <property type="entry name" value="Trfase_2_rSAM/seldom_assoc"/>
</dbReference>
<comment type="pathway">
    <text evidence="8">Carotenoid biosynthesis; staphyloxanthin biosynthesis; staphyloxanthin from farnesyl diphosphate: step 4/5.</text>
</comment>
<comment type="similarity">
    <text evidence="9">Belongs to the glycosyltransferase 2 family. CrtQ subfamily.</text>
</comment>
<dbReference type="Proteomes" id="UP001597267">
    <property type="component" value="Unassembled WGS sequence"/>
</dbReference>
<keyword evidence="3" id="KW-0328">Glycosyltransferase</keyword>
<dbReference type="SUPFAM" id="SSF53448">
    <property type="entry name" value="Nucleotide-diphospho-sugar transferases"/>
    <property type="match status" value="1"/>
</dbReference>
<dbReference type="InterPro" id="IPR029044">
    <property type="entry name" value="Nucleotide-diphossugar_trans"/>
</dbReference>
<evidence type="ECO:0000256" key="4">
    <source>
        <dbReference type="ARBA" id="ARBA00022679"/>
    </source>
</evidence>
<sequence length="224" mass="26016">MWLTIIIPVYQDDAALQRLLAELGQWDLTDVAVIIVDGSQRARPAFLPEDYQYVTSPKANRGAQLQLGARLAQSKAFLFLHADSRFPEGSPLPTLRQTTAKIGFFTLKFDDHRRFFKNLARSSNFRARRAKLLFGDQGLFIQRAIYEQSGGFKAQPLMEDWALSRQLARLNVPFTQFALPILTSARKYQTQGPWRTFWHMQSIKLQYIFGVAPEKLQRRYYRKR</sequence>
<dbReference type="RefSeq" id="WP_125712171.1">
    <property type="nucleotide sequence ID" value="NZ_JBHTOP010000026.1"/>
</dbReference>
<comment type="subcellular location">
    <subcellularLocation>
        <location evidence="1">Cell membrane</location>
    </subcellularLocation>
</comment>
<dbReference type="InterPro" id="IPR001173">
    <property type="entry name" value="Glyco_trans_2-like"/>
</dbReference>
<evidence type="ECO:0000256" key="2">
    <source>
        <dbReference type="ARBA" id="ARBA00022475"/>
    </source>
</evidence>